<sequence length="524" mass="56467">MGRICLEPWWRRAWGPSARRNSGSAASTGRICLEPWRRAWGLSARRYCVIDSAQDRGPERGGVYSGWGEHLPRSGTCQDCNTANAAREDSAALLPKSVLQLTATINLSPVAEGGTHRENAVESLLRLPLHGSDAKPSGLPSIGAVSHPREAQQGPKTGWGNEGMLPEGQRRWSHPRVQWSSSSCGSSVASFTSLRLRLKFPHAFTENISPPLSQFGSTGFDNGSRGIFERCTIARGMLGSCAQNFLAPFVASSSSHCSFPKGMAPSSTFFGGLASVQNILTPFVASSTHCAFPKGLALPSTWLRGLAAPSKLPSRSAERGPTSTASEKQQQASDNDKAKEGPRINFEIKAPLVRLVGTDKDGNVCHEVVTRAAALMKSRQAGLDLVEINPSSDPPVCKILDYTKYRYELKKKEKDARKRQLEKRRVDVVKNVQIGSRTEQRDLELKVKQAAAHLLQGHRVKLLLIFRSGDRGRGVGTGTLEQALGMLEDVGIVEVVPKDIGQHAMAILRPKAAAAAPGSSAGSS</sequence>
<feature type="compositionally biased region" description="Polar residues" evidence="5">
    <location>
        <begin position="321"/>
        <end position="333"/>
    </location>
</feature>
<dbReference type="SUPFAM" id="SSF54364">
    <property type="entry name" value="Translation initiation factor IF3, N-terminal domain"/>
    <property type="match status" value="1"/>
</dbReference>
<keyword evidence="3 4" id="KW-0648">Protein biosynthesis</keyword>
<comment type="similarity">
    <text evidence="1 4">Belongs to the IF-3 family.</text>
</comment>
<comment type="subcellular location">
    <subcellularLocation>
        <location evidence="4">Plastid</location>
        <location evidence="4">Chloroplast</location>
    </subcellularLocation>
</comment>
<evidence type="ECO:0000256" key="5">
    <source>
        <dbReference type="SAM" id="MobiDB-lite"/>
    </source>
</evidence>
<comment type="function">
    <text evidence="4">IF-3 binds to the 30S ribosomal subunit and shifts the equilibrium between 70S ribosomes and their 50S and 30S subunits in favor of the free subunits, thus enhancing the availability of 30S subunits on which protein synthesis initiation begins.</text>
</comment>
<dbReference type="NCBIfam" id="TIGR00168">
    <property type="entry name" value="infC"/>
    <property type="match status" value="1"/>
</dbReference>
<keyword evidence="2 4" id="KW-0396">Initiation factor</keyword>
<dbReference type="InterPro" id="IPR001288">
    <property type="entry name" value="Translation_initiation_fac_3"/>
</dbReference>
<dbReference type="InterPro" id="IPR019815">
    <property type="entry name" value="Translation_initiation_fac_3_C"/>
</dbReference>
<dbReference type="PROSITE" id="PS00938">
    <property type="entry name" value="IF3"/>
    <property type="match status" value="1"/>
</dbReference>
<dbReference type="Pfam" id="PF05198">
    <property type="entry name" value="IF3_N"/>
    <property type="match status" value="1"/>
</dbReference>
<dbReference type="GO" id="GO:0003743">
    <property type="term" value="F:translation initiation factor activity"/>
    <property type="evidence" value="ECO:0007669"/>
    <property type="project" value="UniProtKB-KW"/>
</dbReference>
<gene>
    <name evidence="8" type="ORF">CBR_g29438</name>
</gene>
<evidence type="ECO:0000313" key="8">
    <source>
        <dbReference type="EMBL" id="GBG79288.1"/>
    </source>
</evidence>
<feature type="region of interest" description="Disordered" evidence="5">
    <location>
        <begin position="136"/>
        <end position="172"/>
    </location>
</feature>
<dbReference type="InterPro" id="IPR036788">
    <property type="entry name" value="T_IF-3_C_sf"/>
</dbReference>
<dbReference type="PANTHER" id="PTHR10938:SF0">
    <property type="entry name" value="TRANSLATION INITIATION FACTOR IF-3, MITOCHONDRIAL"/>
    <property type="match status" value="1"/>
</dbReference>
<dbReference type="Pfam" id="PF00707">
    <property type="entry name" value="IF3_C"/>
    <property type="match status" value="1"/>
</dbReference>
<evidence type="ECO:0000313" key="9">
    <source>
        <dbReference type="Proteomes" id="UP000265515"/>
    </source>
</evidence>
<dbReference type="SUPFAM" id="SSF55200">
    <property type="entry name" value="Translation initiation factor IF3, C-terminal domain"/>
    <property type="match status" value="1"/>
</dbReference>
<evidence type="ECO:0000259" key="7">
    <source>
        <dbReference type="Pfam" id="PF05198"/>
    </source>
</evidence>
<evidence type="ECO:0000256" key="3">
    <source>
        <dbReference type="ARBA" id="ARBA00022917"/>
    </source>
</evidence>
<dbReference type="InterPro" id="IPR036787">
    <property type="entry name" value="T_IF-3_N_sf"/>
</dbReference>
<dbReference type="STRING" id="69332.A0A388LAG2"/>
<accession>A0A388LAG2</accession>
<evidence type="ECO:0000256" key="2">
    <source>
        <dbReference type="ARBA" id="ARBA00022540"/>
    </source>
</evidence>
<proteinExistence type="inferred from homology"/>
<dbReference type="PANTHER" id="PTHR10938">
    <property type="entry name" value="TRANSLATION INITIATION FACTOR IF-3"/>
    <property type="match status" value="1"/>
</dbReference>
<dbReference type="Gene3D" id="3.30.110.10">
    <property type="entry name" value="Translation initiation factor 3 (IF-3), C-terminal domain"/>
    <property type="match status" value="1"/>
</dbReference>
<dbReference type="GO" id="GO:0032790">
    <property type="term" value="P:ribosome disassembly"/>
    <property type="evidence" value="ECO:0007669"/>
    <property type="project" value="TreeGrafter"/>
</dbReference>
<comment type="caution">
    <text evidence="8">The sequence shown here is derived from an EMBL/GenBank/DDBJ whole genome shotgun (WGS) entry which is preliminary data.</text>
</comment>
<feature type="domain" description="Translation initiation factor 3 C-terminal" evidence="6">
    <location>
        <begin position="429"/>
        <end position="511"/>
    </location>
</feature>
<dbReference type="Gene3D" id="3.10.20.80">
    <property type="entry name" value="Translation initiation factor 3 (IF-3), N-terminal domain"/>
    <property type="match status" value="1"/>
</dbReference>
<dbReference type="InterPro" id="IPR019813">
    <property type="entry name" value="Translation_initiation_fac3_CS"/>
</dbReference>
<comment type="subunit">
    <text evidence="4">Monomer.</text>
</comment>
<evidence type="ECO:0000259" key="6">
    <source>
        <dbReference type="Pfam" id="PF00707"/>
    </source>
</evidence>
<dbReference type="GO" id="GO:0009507">
    <property type="term" value="C:chloroplast"/>
    <property type="evidence" value="ECO:0007669"/>
    <property type="project" value="UniProtKB-SubCell"/>
</dbReference>
<dbReference type="GO" id="GO:0043022">
    <property type="term" value="F:ribosome binding"/>
    <property type="evidence" value="ECO:0007669"/>
    <property type="project" value="TreeGrafter"/>
</dbReference>
<organism evidence="8 9">
    <name type="scientific">Chara braunii</name>
    <name type="common">Braun's stonewort</name>
    <dbReference type="NCBI Taxonomy" id="69332"/>
    <lineage>
        <taxon>Eukaryota</taxon>
        <taxon>Viridiplantae</taxon>
        <taxon>Streptophyta</taxon>
        <taxon>Charophyceae</taxon>
        <taxon>Charales</taxon>
        <taxon>Characeae</taxon>
        <taxon>Chara</taxon>
    </lineage>
</organism>
<dbReference type="OrthoDB" id="21573at2759"/>
<dbReference type="Proteomes" id="UP000265515">
    <property type="component" value="Unassembled WGS sequence"/>
</dbReference>
<dbReference type="AlphaFoldDB" id="A0A388LAG2"/>
<protein>
    <recommendedName>
        <fullName evidence="4">Translation initiation factor IF-3</fullName>
    </recommendedName>
</protein>
<evidence type="ECO:0000256" key="1">
    <source>
        <dbReference type="ARBA" id="ARBA00005439"/>
    </source>
</evidence>
<keyword evidence="9" id="KW-1185">Reference proteome</keyword>
<feature type="domain" description="Translation initiation factor 3 N-terminal" evidence="7">
    <location>
        <begin position="344"/>
        <end position="416"/>
    </location>
</feature>
<reference evidence="8 9" key="1">
    <citation type="journal article" date="2018" name="Cell">
        <title>The Chara Genome: Secondary Complexity and Implications for Plant Terrestrialization.</title>
        <authorList>
            <person name="Nishiyama T."/>
            <person name="Sakayama H."/>
            <person name="Vries J.D."/>
            <person name="Buschmann H."/>
            <person name="Saint-Marcoux D."/>
            <person name="Ullrich K.K."/>
            <person name="Haas F.B."/>
            <person name="Vanderstraeten L."/>
            <person name="Becker D."/>
            <person name="Lang D."/>
            <person name="Vosolsobe S."/>
            <person name="Rombauts S."/>
            <person name="Wilhelmsson P.K.I."/>
            <person name="Janitza P."/>
            <person name="Kern R."/>
            <person name="Heyl A."/>
            <person name="Rumpler F."/>
            <person name="Villalobos L.I.A.C."/>
            <person name="Clay J.M."/>
            <person name="Skokan R."/>
            <person name="Toyoda A."/>
            <person name="Suzuki Y."/>
            <person name="Kagoshima H."/>
            <person name="Schijlen E."/>
            <person name="Tajeshwar N."/>
            <person name="Catarino B."/>
            <person name="Hetherington A.J."/>
            <person name="Saltykova A."/>
            <person name="Bonnot C."/>
            <person name="Breuninger H."/>
            <person name="Symeonidi A."/>
            <person name="Radhakrishnan G.V."/>
            <person name="Van Nieuwerburgh F."/>
            <person name="Deforce D."/>
            <person name="Chang C."/>
            <person name="Karol K.G."/>
            <person name="Hedrich R."/>
            <person name="Ulvskov P."/>
            <person name="Glockner G."/>
            <person name="Delwiche C.F."/>
            <person name="Petrasek J."/>
            <person name="Van de Peer Y."/>
            <person name="Friml J."/>
            <person name="Beilby M."/>
            <person name="Dolan L."/>
            <person name="Kohara Y."/>
            <person name="Sugano S."/>
            <person name="Fujiyama A."/>
            <person name="Delaux P.-M."/>
            <person name="Quint M."/>
            <person name="TheiBen G."/>
            <person name="Hagemann M."/>
            <person name="Harholt J."/>
            <person name="Dunand C."/>
            <person name="Zachgo S."/>
            <person name="Langdale J."/>
            <person name="Maumus F."/>
            <person name="Straeten D.V.D."/>
            <person name="Gould S.B."/>
            <person name="Rensing S.A."/>
        </authorList>
    </citation>
    <scope>NUCLEOTIDE SEQUENCE [LARGE SCALE GENOMIC DNA]</scope>
    <source>
        <strain evidence="8 9">S276</strain>
    </source>
</reference>
<dbReference type="EMBL" id="BFEA01000315">
    <property type="protein sequence ID" value="GBG79288.1"/>
    <property type="molecule type" value="Genomic_DNA"/>
</dbReference>
<feature type="region of interest" description="Disordered" evidence="5">
    <location>
        <begin position="310"/>
        <end position="343"/>
    </location>
</feature>
<evidence type="ECO:0000256" key="4">
    <source>
        <dbReference type="RuleBase" id="RU000646"/>
    </source>
</evidence>
<name>A0A388LAG2_CHABU</name>
<dbReference type="Gramene" id="GBG79288">
    <property type="protein sequence ID" value="GBG79288"/>
    <property type="gene ID" value="CBR_g29438"/>
</dbReference>
<dbReference type="InterPro" id="IPR019814">
    <property type="entry name" value="Translation_initiation_fac_3_N"/>
</dbReference>